<dbReference type="HOGENOM" id="CLU_1119159_0_0_5"/>
<evidence type="ECO:0000313" key="2">
    <source>
        <dbReference type="EMBL" id="ACK52104.1"/>
    </source>
</evidence>
<name>B8EMH6_METSB</name>
<evidence type="ECO:0000313" key="3">
    <source>
        <dbReference type="Proteomes" id="UP000002257"/>
    </source>
</evidence>
<evidence type="ECO:0000256" key="1">
    <source>
        <dbReference type="SAM" id="MobiDB-lite"/>
    </source>
</evidence>
<proteinExistence type="predicted"/>
<dbReference type="KEGG" id="msl:Msil_3197"/>
<keyword evidence="3" id="KW-1185">Reference proteome</keyword>
<accession>B8EMH6</accession>
<dbReference type="EMBL" id="CP001280">
    <property type="protein sequence ID" value="ACK52104.1"/>
    <property type="molecule type" value="Genomic_DNA"/>
</dbReference>
<sequence>MGRCGSCVGEDRLITLLAIARRDDIPQTAGLAVKRAAKHWRSGDRALAAIHLAQIGLRKIDEDDAERLALAAALVDAGMSARELARELGLNVQSGARKYSDDQPRVPAGNGRASGQWASGEGGAGEAPVVEGRSAISGRWRAVGGVNRVKDLPKDAVVVKRPDGSAVEDSESTTGKLMAPPRQFSRDLCRRQGDLCQAAFRAIRVRQRGSRPFWNLRFSTGQGDEHFLHSVYSGIQLCCRCLHGGGRI</sequence>
<feature type="region of interest" description="Disordered" evidence="1">
    <location>
        <begin position="96"/>
        <end position="128"/>
    </location>
</feature>
<gene>
    <name evidence="2" type="ordered locus">Msil_3197</name>
</gene>
<dbReference type="Proteomes" id="UP000002257">
    <property type="component" value="Chromosome"/>
</dbReference>
<reference evidence="2 3" key="1">
    <citation type="journal article" date="2010" name="J. Bacteriol.">
        <title>Complete genome sequence of the aerobic facultative methanotroph Methylocella silvestris BL2.</title>
        <authorList>
            <person name="Chen Y."/>
            <person name="Crombie A."/>
            <person name="Rahman M.T."/>
            <person name="Dedysh S.N."/>
            <person name="Liesack W."/>
            <person name="Stott M.B."/>
            <person name="Alam M."/>
            <person name="Theisen A.R."/>
            <person name="Murrell J.C."/>
            <person name="Dunfield P.F."/>
        </authorList>
    </citation>
    <scope>NUCLEOTIDE SEQUENCE [LARGE SCALE GENOMIC DNA]</scope>
    <source>
        <strain evidence="3">DSM 15510 / CIP 108128 / LMG 27833 / NCIMB 13906 / BL2</strain>
    </source>
</reference>
<organism evidence="2 3">
    <name type="scientific">Methylocella silvestris (strain DSM 15510 / CIP 108128 / LMG 27833 / NCIMB 13906 / BL2)</name>
    <dbReference type="NCBI Taxonomy" id="395965"/>
    <lineage>
        <taxon>Bacteria</taxon>
        <taxon>Pseudomonadati</taxon>
        <taxon>Pseudomonadota</taxon>
        <taxon>Alphaproteobacteria</taxon>
        <taxon>Hyphomicrobiales</taxon>
        <taxon>Beijerinckiaceae</taxon>
        <taxon>Methylocella</taxon>
    </lineage>
</organism>
<dbReference type="AlphaFoldDB" id="B8EMH6"/>
<protein>
    <submittedName>
        <fullName evidence="2">Uncharacterized protein</fullName>
    </submittedName>
</protein>
<dbReference type="STRING" id="395965.Msil_3197"/>